<comment type="similarity">
    <text evidence="1">Belongs to the short-chain dehydrogenases/reductases (SDR) family.</text>
</comment>
<dbReference type="Gene3D" id="3.40.50.720">
    <property type="entry name" value="NAD(P)-binding Rossmann-like Domain"/>
    <property type="match status" value="1"/>
</dbReference>
<dbReference type="SUPFAM" id="SSF51735">
    <property type="entry name" value="NAD(P)-binding Rossmann-fold domains"/>
    <property type="match status" value="1"/>
</dbReference>
<dbReference type="Pfam" id="PF13561">
    <property type="entry name" value="adh_short_C2"/>
    <property type="match status" value="1"/>
</dbReference>
<protein>
    <submittedName>
        <fullName evidence="3">Cyclopentanol dehydrogenase</fullName>
        <ecNumber evidence="3">1.1.1.163</ecNumber>
    </submittedName>
</protein>
<evidence type="ECO:0000256" key="1">
    <source>
        <dbReference type="ARBA" id="ARBA00006484"/>
    </source>
</evidence>
<dbReference type="PRINTS" id="PR00080">
    <property type="entry name" value="SDRFAMILY"/>
</dbReference>
<keyword evidence="2 3" id="KW-0560">Oxidoreductase</keyword>
<dbReference type="InterPro" id="IPR036291">
    <property type="entry name" value="NAD(P)-bd_dom_sf"/>
</dbReference>
<sequence length="255" mass="26140">MADNYRRFSNQVALVTGAGSGIGWAVAERLLAEGATVYAADLHPGSGAADQNPRLIQVALDVTQSAQVNALMERIDTDHSRLDVVVNSAGIPDSPRRMKSGLGNDLSEITDEDFSLVVNVNLLGTFYVTRAAVPVMRNNGAAGGSIINISSVGALANFPLAAAYPAAKAGVLGLTRATAALLGPENIRVNAVAPGATDTPMLPEDPAVRAAVVGMGVLNRAASAEELAATIVYLASPEAAFITGQTISPNGGYVM</sequence>
<dbReference type="GO" id="GO:0055041">
    <property type="term" value="F:cyclopentanol dehydrogenase activity"/>
    <property type="evidence" value="ECO:0007669"/>
    <property type="project" value="UniProtKB-EC"/>
</dbReference>
<dbReference type="OrthoDB" id="517007at2"/>
<dbReference type="CDD" id="cd05233">
    <property type="entry name" value="SDR_c"/>
    <property type="match status" value="1"/>
</dbReference>
<reference evidence="3 4" key="1">
    <citation type="submission" date="2018-11" db="EMBL/GenBank/DDBJ databases">
        <authorList>
            <person name="Criscuolo A."/>
        </authorList>
    </citation>
    <scope>NUCLEOTIDE SEQUENCE [LARGE SCALE GENOMIC DNA]</scope>
    <source>
        <strain evidence="3">AT11b</strain>
    </source>
</reference>
<dbReference type="Proteomes" id="UP000280861">
    <property type="component" value="Unassembled WGS sequence"/>
</dbReference>
<dbReference type="PROSITE" id="PS00061">
    <property type="entry name" value="ADH_SHORT"/>
    <property type="match status" value="1"/>
</dbReference>
<dbReference type="InterPro" id="IPR002347">
    <property type="entry name" value="SDR_fam"/>
</dbReference>
<proteinExistence type="inferred from homology"/>
<dbReference type="EC" id="1.1.1.163" evidence="3"/>
<dbReference type="PANTHER" id="PTHR42760:SF133">
    <property type="entry name" value="3-OXOACYL-[ACYL-CARRIER-PROTEIN] REDUCTASE"/>
    <property type="match status" value="1"/>
</dbReference>
<gene>
    <name evidence="3" type="primary">cpnA</name>
    <name evidence="3" type="ORF">PSET11_00347</name>
</gene>
<dbReference type="FunFam" id="3.40.50.720:FF:000084">
    <property type="entry name" value="Short-chain dehydrogenase reductase"/>
    <property type="match status" value="1"/>
</dbReference>
<dbReference type="RefSeq" id="WP_124090098.1">
    <property type="nucleotide sequence ID" value="NZ_CBCRYA010000005.1"/>
</dbReference>
<keyword evidence="4" id="KW-1185">Reference proteome</keyword>
<dbReference type="PRINTS" id="PR00081">
    <property type="entry name" value="GDHRDH"/>
</dbReference>
<accession>A0A3P5WUF2</accession>
<evidence type="ECO:0000256" key="2">
    <source>
        <dbReference type="ARBA" id="ARBA00023002"/>
    </source>
</evidence>
<name>A0A3P5WUF2_9MICC</name>
<organism evidence="3 4">
    <name type="scientific">Arthrobacter ulcerisalmonis</name>
    <dbReference type="NCBI Taxonomy" id="2483813"/>
    <lineage>
        <taxon>Bacteria</taxon>
        <taxon>Bacillati</taxon>
        <taxon>Actinomycetota</taxon>
        <taxon>Actinomycetes</taxon>
        <taxon>Micrococcales</taxon>
        <taxon>Micrococcaceae</taxon>
        <taxon>Arthrobacter</taxon>
    </lineage>
</organism>
<evidence type="ECO:0000313" key="4">
    <source>
        <dbReference type="Proteomes" id="UP000280861"/>
    </source>
</evidence>
<evidence type="ECO:0000313" key="3">
    <source>
        <dbReference type="EMBL" id="VDC18500.1"/>
    </source>
</evidence>
<dbReference type="EMBL" id="UXAU01000009">
    <property type="protein sequence ID" value="VDC18500.1"/>
    <property type="molecule type" value="Genomic_DNA"/>
</dbReference>
<dbReference type="GO" id="GO:0006633">
    <property type="term" value="P:fatty acid biosynthetic process"/>
    <property type="evidence" value="ECO:0007669"/>
    <property type="project" value="TreeGrafter"/>
</dbReference>
<dbReference type="PANTHER" id="PTHR42760">
    <property type="entry name" value="SHORT-CHAIN DEHYDROGENASES/REDUCTASES FAMILY MEMBER"/>
    <property type="match status" value="1"/>
</dbReference>
<dbReference type="AlphaFoldDB" id="A0A3P5WUF2"/>
<dbReference type="GO" id="GO:0048038">
    <property type="term" value="F:quinone binding"/>
    <property type="evidence" value="ECO:0007669"/>
    <property type="project" value="TreeGrafter"/>
</dbReference>
<dbReference type="InterPro" id="IPR020904">
    <property type="entry name" value="Sc_DH/Rdtase_CS"/>
</dbReference>